<reference evidence="2" key="1">
    <citation type="journal article" date="2019" name="Int. J. Syst. Evol. Microbiol.">
        <title>The Global Catalogue of Microorganisms (GCM) 10K type strain sequencing project: providing services to taxonomists for standard genome sequencing and annotation.</title>
        <authorList>
            <consortium name="The Broad Institute Genomics Platform"/>
            <consortium name="The Broad Institute Genome Sequencing Center for Infectious Disease"/>
            <person name="Wu L."/>
            <person name="Ma J."/>
        </authorList>
    </citation>
    <scope>NUCLEOTIDE SEQUENCE [LARGE SCALE GENOMIC DNA]</scope>
    <source>
        <strain evidence="2">KCTC 22814</strain>
    </source>
</reference>
<dbReference type="Pfam" id="PF13376">
    <property type="entry name" value="OmdA"/>
    <property type="match status" value="1"/>
</dbReference>
<protein>
    <submittedName>
        <fullName evidence="1">YdeI family protein</fullName>
    </submittedName>
</protein>
<accession>A0ABW6BLC0</accession>
<organism evidence="1 2">
    <name type="scientific">Sphingobacterium bambusae</name>
    <dbReference type="NCBI Taxonomy" id="662858"/>
    <lineage>
        <taxon>Bacteria</taxon>
        <taxon>Pseudomonadati</taxon>
        <taxon>Bacteroidota</taxon>
        <taxon>Sphingobacteriia</taxon>
        <taxon>Sphingobacteriales</taxon>
        <taxon>Sphingobacteriaceae</taxon>
        <taxon>Sphingobacterium</taxon>
    </lineage>
</organism>
<dbReference type="Proteomes" id="UP001597525">
    <property type="component" value="Unassembled WGS sequence"/>
</dbReference>
<gene>
    <name evidence="1" type="ORF">ACFS7Y_19715</name>
</gene>
<sequence>MEEIERIHFLDATAWRSWLIENHEAKDAVWMICYKKSSGKISISWSDAVDQALCFGWIDSIKKSISADASIQFFGKRKSKSTWSKINKEKIEHLTKAGLMTEAGLRSVAVAQENGSWSTLDEVEALQVPRDLERALEEANGLPFFLQLSKSKKKVILQWIVLAKKTETRQKRIEAIARSAAVGQTPQGLF</sequence>
<proteinExistence type="predicted"/>
<evidence type="ECO:0000313" key="2">
    <source>
        <dbReference type="Proteomes" id="UP001597525"/>
    </source>
</evidence>
<keyword evidence="2" id="KW-1185">Reference proteome</keyword>
<name>A0ABW6BLC0_9SPHI</name>
<dbReference type="EMBL" id="JBHUPB010000014">
    <property type="protein sequence ID" value="MFD2969632.1"/>
    <property type="molecule type" value="Genomic_DNA"/>
</dbReference>
<comment type="caution">
    <text evidence="1">The sequence shown here is derived from an EMBL/GenBank/DDBJ whole genome shotgun (WGS) entry which is preliminary data.</text>
</comment>
<evidence type="ECO:0000313" key="1">
    <source>
        <dbReference type="EMBL" id="MFD2969632.1"/>
    </source>
</evidence>
<dbReference type="RefSeq" id="WP_320185465.1">
    <property type="nucleotide sequence ID" value="NZ_CP138332.1"/>
</dbReference>